<protein>
    <submittedName>
        <fullName evidence="1">Uncharacterized protein</fullName>
    </submittedName>
</protein>
<comment type="caution">
    <text evidence="1">The sequence shown here is derived from an EMBL/GenBank/DDBJ whole genome shotgun (WGS) entry which is preliminary data.</text>
</comment>
<evidence type="ECO:0000313" key="2">
    <source>
        <dbReference type="Proteomes" id="UP000245631"/>
    </source>
</evidence>
<reference evidence="1 2" key="1">
    <citation type="submission" date="2018-05" db="EMBL/GenBank/DDBJ databases">
        <title>Genomic Encyclopedia of Type Strains, Phase IV (KMG-IV): sequencing the most valuable type-strain genomes for metagenomic binning, comparative biology and taxonomic classification.</title>
        <authorList>
            <person name="Goeker M."/>
        </authorList>
    </citation>
    <scope>NUCLEOTIDE SEQUENCE [LARGE SCALE GENOMIC DNA]</scope>
    <source>
        <strain evidence="1 2">DSM 2626</strain>
    </source>
</reference>
<dbReference type="GeneID" id="61054897"/>
<accession>A0A8E2W8L5</accession>
<sequence length="70" mass="7695">MNAFHRTSHLMAETLAEKLECPYCGATKGLRYKHRGYGPVPPEVTCEGCFTPRDDGPTFDDLPEVVAVPA</sequence>
<dbReference type="Proteomes" id="UP000245631">
    <property type="component" value="Unassembled WGS sequence"/>
</dbReference>
<name>A0A8E2W8L5_RHILI</name>
<dbReference type="RefSeq" id="WP_109670450.1">
    <property type="nucleotide sequence ID" value="NZ_QGGH01000011.1"/>
</dbReference>
<dbReference type="EMBL" id="QGGH01000011">
    <property type="protein sequence ID" value="PWJ88401.1"/>
    <property type="molecule type" value="Genomic_DNA"/>
</dbReference>
<organism evidence="1 2">
    <name type="scientific">Rhizobium loti</name>
    <name type="common">Mesorhizobium loti</name>
    <dbReference type="NCBI Taxonomy" id="381"/>
    <lineage>
        <taxon>Bacteria</taxon>
        <taxon>Pseudomonadati</taxon>
        <taxon>Pseudomonadota</taxon>
        <taxon>Alphaproteobacteria</taxon>
        <taxon>Hyphomicrobiales</taxon>
        <taxon>Phyllobacteriaceae</taxon>
        <taxon>Mesorhizobium</taxon>
    </lineage>
</organism>
<dbReference type="PROSITE" id="PS00195">
    <property type="entry name" value="GLUTAREDOXIN_1"/>
    <property type="match status" value="1"/>
</dbReference>
<proteinExistence type="predicted"/>
<gene>
    <name evidence="1" type="ORF">C8D77_111124</name>
</gene>
<dbReference type="InterPro" id="IPR011767">
    <property type="entry name" value="GLR_AS"/>
</dbReference>
<evidence type="ECO:0000313" key="1">
    <source>
        <dbReference type="EMBL" id="PWJ88401.1"/>
    </source>
</evidence>
<dbReference type="AlphaFoldDB" id="A0A8E2W8L5"/>